<comment type="catalytic activity">
    <reaction evidence="1">
        <text>5-oxo-L-proline + ATP + 2 H2O = L-glutamate + ADP + phosphate + H(+)</text>
        <dbReference type="Rhea" id="RHEA:10348"/>
        <dbReference type="ChEBI" id="CHEBI:15377"/>
        <dbReference type="ChEBI" id="CHEBI:15378"/>
        <dbReference type="ChEBI" id="CHEBI:29985"/>
        <dbReference type="ChEBI" id="CHEBI:30616"/>
        <dbReference type="ChEBI" id="CHEBI:43474"/>
        <dbReference type="ChEBI" id="CHEBI:58402"/>
        <dbReference type="ChEBI" id="CHEBI:456216"/>
        <dbReference type="EC" id="3.5.2.9"/>
    </reaction>
</comment>
<dbReference type="CDD" id="cd10787">
    <property type="entry name" value="LamB_YcsF_like"/>
    <property type="match status" value="1"/>
</dbReference>
<keyword evidence="3" id="KW-1185">Reference proteome</keyword>
<dbReference type="NCBIfam" id="NF003816">
    <property type="entry name" value="PRK05406.1-5"/>
    <property type="match status" value="1"/>
</dbReference>
<comment type="caution">
    <text evidence="2">The sequence shown here is derived from an EMBL/GenBank/DDBJ whole genome shotgun (WGS) entry which is preliminary data.</text>
</comment>
<dbReference type="GO" id="GO:0005524">
    <property type="term" value="F:ATP binding"/>
    <property type="evidence" value="ECO:0007669"/>
    <property type="project" value="UniProtKB-UniRule"/>
</dbReference>
<organism evidence="2 3">
    <name type="scientific">Candidatus Afipia apatlaquensis</name>
    <dbReference type="NCBI Taxonomy" id="2712852"/>
    <lineage>
        <taxon>Bacteria</taxon>
        <taxon>Pseudomonadati</taxon>
        <taxon>Pseudomonadota</taxon>
        <taxon>Alphaproteobacteria</taxon>
        <taxon>Hyphomicrobiales</taxon>
        <taxon>Nitrobacteraceae</taxon>
        <taxon>Afipia</taxon>
    </lineage>
</organism>
<dbReference type="Proteomes" id="UP000480266">
    <property type="component" value="Unassembled WGS sequence"/>
</dbReference>
<protein>
    <recommendedName>
        <fullName evidence="1">5-oxoprolinase subunit A</fullName>
        <shortName evidence="1">5-OPase subunit A</shortName>
        <ecNumber evidence="1">3.5.2.9</ecNumber>
    </recommendedName>
    <alternativeName>
        <fullName evidence="1">5-oxoprolinase (ATP-hydrolyzing) subunit A</fullName>
    </alternativeName>
</protein>
<dbReference type="Gene3D" id="3.20.20.370">
    <property type="entry name" value="Glycoside hydrolase/deacetylase"/>
    <property type="match status" value="1"/>
</dbReference>
<comment type="subunit">
    <text evidence="1">Forms a complex composed of PxpA, PxpB and PxpC.</text>
</comment>
<dbReference type="PANTHER" id="PTHR30292">
    <property type="entry name" value="UNCHARACTERIZED PROTEIN YBGL-RELATED"/>
    <property type="match status" value="1"/>
</dbReference>
<reference evidence="2" key="1">
    <citation type="submission" date="2020-02" db="EMBL/GenBank/DDBJ databases">
        <title>Draft genome sequence of Candidatus Afipia apatlaquensis IBT-C3, a potential strain for decolorization of textile dyes.</title>
        <authorList>
            <person name="Sanchez-Reyes A."/>
            <person name="Breton-Deval L."/>
            <person name="Mangelson H."/>
            <person name="Sanchez-Flores A."/>
        </authorList>
    </citation>
    <scope>NUCLEOTIDE SEQUENCE [LARGE SCALE GENOMIC DNA]</scope>
    <source>
        <strain evidence="2">IBT-C3</strain>
    </source>
</reference>
<keyword evidence="1" id="KW-0378">Hydrolase</keyword>
<keyword evidence="1" id="KW-0067">ATP-binding</keyword>
<accession>A0A7C9VMA8</accession>
<sequence length="255" mass="26686">MTIDLNSDLGEGFGAWDMGNDDAMLGLASSVNVACGFHAGDSDIMLKTAKLAKERGVSIGAHPGYRDLHGFGRRPVPGLKSSEVETMVAYQIGALQAVASLAGHKVTHVKAHGALSNVACADDMTARAIAAAIKAVDPNLYFVVLPKTALVRAGEAAGLKLIYEVFADRAYEDDAQLVARSKPGSVLHDGDQIAQRVVRMVQDNAITAASGKIIPVKIDTVCIHGDTPGAVEIARKVRAGLESSGITVAPFSSRR</sequence>
<dbReference type="PANTHER" id="PTHR30292:SF0">
    <property type="entry name" value="5-OXOPROLINASE SUBUNIT A"/>
    <property type="match status" value="1"/>
</dbReference>
<dbReference type="GO" id="GO:0017168">
    <property type="term" value="F:5-oxoprolinase (ATP-hydrolyzing) activity"/>
    <property type="evidence" value="ECO:0007669"/>
    <property type="project" value="UniProtKB-UniRule"/>
</dbReference>
<dbReference type="InterPro" id="IPR005501">
    <property type="entry name" value="LamB/YcsF/PxpA-like"/>
</dbReference>
<evidence type="ECO:0000313" key="3">
    <source>
        <dbReference type="Proteomes" id="UP000480266"/>
    </source>
</evidence>
<dbReference type="AlphaFoldDB" id="A0A7C9VMA8"/>
<dbReference type="HAMAP" id="MF_00691">
    <property type="entry name" value="PxpA"/>
    <property type="match status" value="1"/>
</dbReference>
<evidence type="ECO:0000256" key="1">
    <source>
        <dbReference type="HAMAP-Rule" id="MF_00691"/>
    </source>
</evidence>
<dbReference type="EMBL" id="JAAMRR010000912">
    <property type="protein sequence ID" value="NGX97015.1"/>
    <property type="molecule type" value="Genomic_DNA"/>
</dbReference>
<keyword evidence="1" id="KW-0547">Nucleotide-binding</keyword>
<gene>
    <name evidence="1" type="primary">pxpA</name>
    <name evidence="2" type="ORF">G4V63_17910</name>
</gene>
<dbReference type="InterPro" id="IPR011330">
    <property type="entry name" value="Glyco_hydro/deAcase_b/a-brl"/>
</dbReference>
<dbReference type="SUPFAM" id="SSF88713">
    <property type="entry name" value="Glycoside hydrolase/deacetylase"/>
    <property type="match status" value="1"/>
</dbReference>
<name>A0A7C9VMA8_9BRAD</name>
<dbReference type="Pfam" id="PF03746">
    <property type="entry name" value="LamB_YcsF"/>
    <property type="match status" value="1"/>
</dbReference>
<dbReference type="EC" id="3.5.2.9" evidence="1"/>
<dbReference type="NCBIfam" id="NF003814">
    <property type="entry name" value="PRK05406.1-3"/>
    <property type="match status" value="1"/>
</dbReference>
<comment type="function">
    <text evidence="1">Catalyzes the cleavage of 5-oxoproline to form L-glutamate coupled to the hydrolysis of ATP to ADP and inorganic phosphate.</text>
</comment>
<proteinExistence type="inferred from homology"/>
<comment type="similarity">
    <text evidence="1">Belongs to the LamB/PxpA family.</text>
</comment>
<dbReference type="GO" id="GO:0005975">
    <property type="term" value="P:carbohydrate metabolic process"/>
    <property type="evidence" value="ECO:0007669"/>
    <property type="project" value="InterPro"/>
</dbReference>
<evidence type="ECO:0000313" key="2">
    <source>
        <dbReference type="EMBL" id="NGX97015.1"/>
    </source>
</evidence>